<evidence type="ECO:0000256" key="8">
    <source>
        <dbReference type="PIRNR" id="PIRNR000124"/>
    </source>
</evidence>
<evidence type="ECO:0000256" key="6">
    <source>
        <dbReference type="ARBA" id="ARBA00023027"/>
    </source>
</evidence>
<protein>
    <recommendedName>
        <fullName evidence="4 8">UDP-glucose 6-dehydrogenase</fullName>
        <ecNumber evidence="3 8">1.1.1.22</ecNumber>
    </recommendedName>
</protein>
<feature type="binding site" evidence="11">
    <location>
        <position position="264"/>
    </location>
    <ligand>
        <name>NAD(+)</name>
        <dbReference type="ChEBI" id="CHEBI:57540"/>
    </ligand>
</feature>
<dbReference type="EC" id="1.1.1.22" evidence="3 8"/>
<dbReference type="InterPro" id="IPR001732">
    <property type="entry name" value="UDP-Glc/GDP-Man_DH_N"/>
</dbReference>
<feature type="binding site" evidence="11">
    <location>
        <position position="35"/>
    </location>
    <ligand>
        <name>NAD(+)</name>
        <dbReference type="ChEBI" id="CHEBI:57540"/>
    </ligand>
</feature>
<dbReference type="EMBL" id="CP036316">
    <property type="protein sequence ID" value="QDT65020.1"/>
    <property type="molecule type" value="Genomic_DNA"/>
</dbReference>
<keyword evidence="6 8" id="KW-0520">NAD</keyword>
<feature type="binding site" evidence="10">
    <location>
        <position position="205"/>
    </location>
    <ligand>
        <name>substrate</name>
    </ligand>
</feature>
<dbReference type="InterPro" id="IPR014027">
    <property type="entry name" value="UDP-Glc/GDP-Man_DH_C"/>
</dbReference>
<dbReference type="SUPFAM" id="SSF52413">
    <property type="entry name" value="UDP-glucose/GDP-mannose dehydrogenase C-terminal domain"/>
    <property type="match status" value="1"/>
</dbReference>
<feature type="binding site" evidence="11">
    <location>
        <position position="121"/>
    </location>
    <ligand>
        <name>NAD(+)</name>
        <dbReference type="ChEBI" id="CHEBI:57540"/>
    </ligand>
</feature>
<dbReference type="SUPFAM" id="SSF48179">
    <property type="entry name" value="6-phosphogluconate dehydrogenase C-terminal domain-like"/>
    <property type="match status" value="1"/>
</dbReference>
<dbReference type="UniPathway" id="UPA00038">
    <property type="reaction ID" value="UER00491"/>
</dbReference>
<dbReference type="InterPro" id="IPR017476">
    <property type="entry name" value="UDP-Glc/GDP-Man"/>
</dbReference>
<feature type="binding site" evidence="10">
    <location>
        <position position="258"/>
    </location>
    <ligand>
        <name>substrate</name>
    </ligand>
</feature>
<evidence type="ECO:0000256" key="3">
    <source>
        <dbReference type="ARBA" id="ARBA00012954"/>
    </source>
</evidence>
<feature type="domain" description="UDP-glucose/GDP-mannose dehydrogenase C-terminal" evidence="12">
    <location>
        <begin position="315"/>
        <end position="417"/>
    </location>
</feature>
<dbReference type="GO" id="GO:0000271">
    <property type="term" value="P:polysaccharide biosynthetic process"/>
    <property type="evidence" value="ECO:0007669"/>
    <property type="project" value="InterPro"/>
</dbReference>
<comment type="pathway">
    <text evidence="1">Nucleotide-sugar biosynthesis; UDP-alpha-D-glucuronate biosynthesis; UDP-alpha-D-glucuronate from UDP-alpha-D-glucose: step 1/1.</text>
</comment>
<dbReference type="GO" id="GO:0051287">
    <property type="term" value="F:NAD binding"/>
    <property type="evidence" value="ECO:0007669"/>
    <property type="project" value="InterPro"/>
</dbReference>
<evidence type="ECO:0000256" key="1">
    <source>
        <dbReference type="ARBA" id="ARBA00004701"/>
    </source>
</evidence>
<dbReference type="NCBIfam" id="TIGR03026">
    <property type="entry name" value="NDP-sugDHase"/>
    <property type="match status" value="1"/>
</dbReference>
<evidence type="ECO:0000256" key="10">
    <source>
        <dbReference type="PIRSR" id="PIRSR500134-2"/>
    </source>
</evidence>
<accession>A0A517T9G3</accession>
<reference evidence="13 14" key="1">
    <citation type="submission" date="2019-02" db="EMBL/GenBank/DDBJ databases">
        <title>Deep-cultivation of Planctomycetes and their phenomic and genomic characterization uncovers novel biology.</title>
        <authorList>
            <person name="Wiegand S."/>
            <person name="Jogler M."/>
            <person name="Boedeker C."/>
            <person name="Pinto D."/>
            <person name="Vollmers J."/>
            <person name="Rivas-Marin E."/>
            <person name="Kohn T."/>
            <person name="Peeters S.H."/>
            <person name="Heuer A."/>
            <person name="Rast P."/>
            <person name="Oberbeckmann S."/>
            <person name="Bunk B."/>
            <person name="Jeske O."/>
            <person name="Meyerdierks A."/>
            <person name="Storesund J.E."/>
            <person name="Kallscheuer N."/>
            <person name="Luecker S."/>
            <person name="Lage O.M."/>
            <person name="Pohl T."/>
            <person name="Merkel B.J."/>
            <person name="Hornburger P."/>
            <person name="Mueller R.-W."/>
            <person name="Bruemmer F."/>
            <person name="Labrenz M."/>
            <person name="Spormann A.M."/>
            <person name="Op den Camp H."/>
            <person name="Overmann J."/>
            <person name="Amann R."/>
            <person name="Jetten M.S.M."/>
            <person name="Mascher T."/>
            <person name="Medema M.H."/>
            <person name="Devos D.P."/>
            <person name="Kaster A.-K."/>
            <person name="Ovreas L."/>
            <person name="Rohde M."/>
            <person name="Galperin M.Y."/>
            <person name="Jogler C."/>
        </authorList>
    </citation>
    <scope>NUCLEOTIDE SEQUENCE [LARGE SCALE GENOMIC DNA]</scope>
    <source>
        <strain evidence="13 14">V22</strain>
    </source>
</reference>
<dbReference type="PIRSF" id="PIRSF500134">
    <property type="entry name" value="UDPglc_DH_bac"/>
    <property type="match status" value="1"/>
</dbReference>
<dbReference type="RefSeq" id="WP_145262666.1">
    <property type="nucleotide sequence ID" value="NZ_CP036316.1"/>
</dbReference>
<evidence type="ECO:0000313" key="13">
    <source>
        <dbReference type="EMBL" id="QDT65020.1"/>
    </source>
</evidence>
<dbReference type="Proteomes" id="UP000319976">
    <property type="component" value="Chromosome"/>
</dbReference>
<feature type="binding site" evidence="11">
    <location>
        <position position="30"/>
    </location>
    <ligand>
        <name>NAD(+)</name>
        <dbReference type="ChEBI" id="CHEBI:57540"/>
    </ligand>
</feature>
<feature type="active site" description="Nucleophile" evidence="9">
    <location>
        <position position="261"/>
    </location>
</feature>
<dbReference type="PIRSF" id="PIRSF000124">
    <property type="entry name" value="UDPglc_GDPman_dh"/>
    <property type="match status" value="1"/>
</dbReference>
<dbReference type="KEGG" id="chya:V22_22660"/>
<dbReference type="PANTHER" id="PTHR43750">
    <property type="entry name" value="UDP-GLUCOSE 6-DEHYDROGENASE TUAD"/>
    <property type="match status" value="1"/>
</dbReference>
<evidence type="ECO:0000256" key="2">
    <source>
        <dbReference type="ARBA" id="ARBA00006601"/>
    </source>
</evidence>
<feature type="binding site" evidence="10">
    <location>
        <position position="322"/>
    </location>
    <ligand>
        <name>substrate</name>
    </ligand>
</feature>
<evidence type="ECO:0000256" key="4">
    <source>
        <dbReference type="ARBA" id="ARBA00015132"/>
    </source>
</evidence>
<evidence type="ECO:0000256" key="7">
    <source>
        <dbReference type="ARBA" id="ARBA00047473"/>
    </source>
</evidence>
<evidence type="ECO:0000313" key="14">
    <source>
        <dbReference type="Proteomes" id="UP000319976"/>
    </source>
</evidence>
<evidence type="ECO:0000256" key="9">
    <source>
        <dbReference type="PIRSR" id="PIRSR500134-1"/>
    </source>
</evidence>
<feature type="binding site" evidence="10">
    <location>
        <begin position="150"/>
        <end position="153"/>
    </location>
    <ligand>
        <name>substrate</name>
    </ligand>
</feature>
<dbReference type="Pfam" id="PF03720">
    <property type="entry name" value="UDPG_MGDP_dh_C"/>
    <property type="match status" value="1"/>
</dbReference>
<keyword evidence="14" id="KW-1185">Reference proteome</keyword>
<evidence type="ECO:0000259" key="12">
    <source>
        <dbReference type="SMART" id="SM00984"/>
    </source>
</evidence>
<dbReference type="InterPro" id="IPR036220">
    <property type="entry name" value="UDP-Glc/GDP-Man_DH_C_sf"/>
</dbReference>
<comment type="similarity">
    <text evidence="2 8">Belongs to the UDP-glucose/GDP-mannose dehydrogenase family.</text>
</comment>
<keyword evidence="5 8" id="KW-0560">Oxidoreductase</keyword>
<organism evidence="13 14">
    <name type="scientific">Calycomorphotria hydatis</name>
    <dbReference type="NCBI Taxonomy" id="2528027"/>
    <lineage>
        <taxon>Bacteria</taxon>
        <taxon>Pseudomonadati</taxon>
        <taxon>Planctomycetota</taxon>
        <taxon>Planctomycetia</taxon>
        <taxon>Planctomycetales</taxon>
        <taxon>Planctomycetaceae</taxon>
        <taxon>Calycomorphotria</taxon>
    </lineage>
</organism>
<dbReference type="Pfam" id="PF00984">
    <property type="entry name" value="UDPG_MGDP_dh"/>
    <property type="match status" value="1"/>
</dbReference>
<gene>
    <name evidence="13" type="primary">tuaD</name>
    <name evidence="13" type="ORF">V22_22660</name>
</gene>
<feature type="binding site" evidence="11">
    <location>
        <position position="153"/>
    </location>
    <ligand>
        <name>NAD(+)</name>
        <dbReference type="ChEBI" id="CHEBI:57540"/>
    </ligand>
</feature>
<dbReference type="InterPro" id="IPR014026">
    <property type="entry name" value="UDP-Glc/GDP-Man_DH_dimer"/>
</dbReference>
<dbReference type="OrthoDB" id="9803238at2"/>
<dbReference type="GO" id="GO:0003979">
    <property type="term" value="F:UDP-glucose 6-dehydrogenase activity"/>
    <property type="evidence" value="ECO:0007669"/>
    <property type="project" value="UniProtKB-EC"/>
</dbReference>
<dbReference type="InterPro" id="IPR008927">
    <property type="entry name" value="6-PGluconate_DH-like_C_sf"/>
</dbReference>
<comment type="catalytic activity">
    <reaction evidence="7 8">
        <text>UDP-alpha-D-glucose + 2 NAD(+) + H2O = UDP-alpha-D-glucuronate + 2 NADH + 3 H(+)</text>
        <dbReference type="Rhea" id="RHEA:23596"/>
        <dbReference type="ChEBI" id="CHEBI:15377"/>
        <dbReference type="ChEBI" id="CHEBI:15378"/>
        <dbReference type="ChEBI" id="CHEBI:57540"/>
        <dbReference type="ChEBI" id="CHEBI:57945"/>
        <dbReference type="ChEBI" id="CHEBI:58052"/>
        <dbReference type="ChEBI" id="CHEBI:58885"/>
        <dbReference type="EC" id="1.1.1.22"/>
    </reaction>
</comment>
<dbReference type="Pfam" id="PF03721">
    <property type="entry name" value="UDPG_MGDP_dh_N"/>
    <property type="match status" value="1"/>
</dbReference>
<evidence type="ECO:0000256" key="5">
    <source>
        <dbReference type="ARBA" id="ARBA00023002"/>
    </source>
</evidence>
<dbReference type="SMART" id="SM00984">
    <property type="entry name" value="UDPG_MGDP_dh_C"/>
    <property type="match status" value="1"/>
</dbReference>
<dbReference type="InterPro" id="IPR028357">
    <property type="entry name" value="UDPglc_DH_bac"/>
</dbReference>
<dbReference type="Gene3D" id="1.20.5.100">
    <property type="entry name" value="Cytochrome c1, transmembrane anchor, C-terminal"/>
    <property type="match status" value="1"/>
</dbReference>
<evidence type="ECO:0000256" key="11">
    <source>
        <dbReference type="PIRSR" id="PIRSR500134-3"/>
    </source>
</evidence>
<proteinExistence type="inferred from homology"/>
<feature type="binding site" evidence="11">
    <location>
        <position position="86"/>
    </location>
    <ligand>
        <name>NAD(+)</name>
        <dbReference type="ChEBI" id="CHEBI:57540"/>
    </ligand>
</feature>
<feature type="binding site" evidence="10">
    <location>
        <begin position="250"/>
        <end position="254"/>
    </location>
    <ligand>
        <name>substrate</name>
    </ligand>
</feature>
<dbReference type="Gene3D" id="3.40.50.720">
    <property type="entry name" value="NAD(P)-binding Rossmann-like Domain"/>
    <property type="match status" value="2"/>
</dbReference>
<dbReference type="InterPro" id="IPR036291">
    <property type="entry name" value="NAD(P)-bd_dom_sf"/>
</dbReference>
<dbReference type="GO" id="GO:0006065">
    <property type="term" value="P:UDP-glucuronate biosynthetic process"/>
    <property type="evidence" value="ECO:0007669"/>
    <property type="project" value="UniProtKB-UniPathway"/>
</dbReference>
<dbReference type="AlphaFoldDB" id="A0A517T9G3"/>
<dbReference type="SUPFAM" id="SSF51735">
    <property type="entry name" value="NAD(P)-binding Rossmann-fold domains"/>
    <property type="match status" value="1"/>
</dbReference>
<sequence>MKITMIGTGYVGLVTGTCLADSGQLVTCLDIDQSKIDGLNNGVIPIYEPGLTELVKHNHSAGRLKFTTDYSAAVPSADCVFIAVGTPQRDDGSADLAVLWKVVDTLAPLLSENTIVVIKSTVPVGTNRKASDRFKELTGREVPVASNPEFLKEGAAIDDFTKPDRVVVGTPREDVAATLKQLHRPFLRTERPFLTMGWESAEMTKYVANCMLATKISFINEMANLSERVGADINDVRRGIGHDARIGFQFLFPGVGYGGSCFPKDVRALMHVAEEKSYSTHMLDAVDAVNDRQKHVLGEKISGYFKDELKGRKIAIWGLAFKPKTDDIREAPSLVLIDHLLNAGAEIHAHDPVAIENVSNIYGDKVTFHEEPYDALQDAEALAICTEWNEYRLPEFDVMKNNMKSPVIFDGRNLYEPQAMKDRGFWYTGIGLIGDND</sequence>
<dbReference type="PANTHER" id="PTHR43750:SF3">
    <property type="entry name" value="UDP-GLUCOSE 6-DEHYDROGENASE TUAD"/>
    <property type="match status" value="1"/>
</dbReference>
<name>A0A517T9G3_9PLAN</name>
<feature type="binding site" evidence="11">
    <location>
        <position position="329"/>
    </location>
    <ligand>
        <name>NAD(+)</name>
        <dbReference type="ChEBI" id="CHEBI:57540"/>
    </ligand>
</feature>